<evidence type="ECO:0000313" key="3">
    <source>
        <dbReference type="Proteomes" id="UP000324222"/>
    </source>
</evidence>
<keyword evidence="1" id="KW-1133">Transmembrane helix</keyword>
<organism evidence="2 3">
    <name type="scientific">Portunus trituberculatus</name>
    <name type="common">Swimming crab</name>
    <name type="synonym">Neptunus trituberculatus</name>
    <dbReference type="NCBI Taxonomy" id="210409"/>
    <lineage>
        <taxon>Eukaryota</taxon>
        <taxon>Metazoa</taxon>
        <taxon>Ecdysozoa</taxon>
        <taxon>Arthropoda</taxon>
        <taxon>Crustacea</taxon>
        <taxon>Multicrustacea</taxon>
        <taxon>Malacostraca</taxon>
        <taxon>Eumalacostraca</taxon>
        <taxon>Eucarida</taxon>
        <taxon>Decapoda</taxon>
        <taxon>Pleocyemata</taxon>
        <taxon>Brachyura</taxon>
        <taxon>Eubrachyura</taxon>
        <taxon>Portunoidea</taxon>
        <taxon>Portunidae</taxon>
        <taxon>Portuninae</taxon>
        <taxon>Portunus</taxon>
    </lineage>
</organism>
<keyword evidence="3" id="KW-1185">Reference proteome</keyword>
<keyword evidence="1" id="KW-0472">Membrane</keyword>
<name>A0A5B7CXS6_PORTR</name>
<dbReference type="AlphaFoldDB" id="A0A5B7CXS6"/>
<reference evidence="2 3" key="1">
    <citation type="submission" date="2019-05" db="EMBL/GenBank/DDBJ databases">
        <title>Another draft genome of Portunus trituberculatus and its Hox gene families provides insights of decapod evolution.</title>
        <authorList>
            <person name="Jeong J.-H."/>
            <person name="Song I."/>
            <person name="Kim S."/>
            <person name="Choi T."/>
            <person name="Kim D."/>
            <person name="Ryu S."/>
            <person name="Kim W."/>
        </authorList>
    </citation>
    <scope>NUCLEOTIDE SEQUENCE [LARGE SCALE GENOMIC DNA]</scope>
    <source>
        <tissue evidence="2">Muscle</tissue>
    </source>
</reference>
<comment type="caution">
    <text evidence="2">The sequence shown here is derived from an EMBL/GenBank/DDBJ whole genome shotgun (WGS) entry which is preliminary data.</text>
</comment>
<sequence>METSAYKELSYRMKGFRAVTVLVAVVTVVLCLVVGIGCWILVSGVTENENVLHNVETKEKIEVEIVEGKVHEPLRLKESKAPLNKAGRVVQHIAEIDFQEGALGDSRPEEPRPAPPVPAVPAMPQMIDGVVGVRIQPPQVDETHTNFMHSAAAPQAQYTRNDLSANQPAPVVTQPQESQELRKALIDQLYNFTQEIATDIEQVGLFQTLASRASEQYMRNTMQWLGDYTTQLMGSEELAHVRSKRSLFLSVATPGLTYLSYAAFGKFLFNEVTAIAEYNVEGRKLSGDPTAEFLDSTFWSANPQDTDKTVLTAATDNWEPQVNKVSIEFIGEILNTLLNMMREYLMKDHVMECLWFMFCQDLNHQAKYADIYGFLARVNR</sequence>
<evidence type="ECO:0000256" key="1">
    <source>
        <dbReference type="SAM" id="Phobius"/>
    </source>
</evidence>
<feature type="transmembrane region" description="Helical" evidence="1">
    <location>
        <begin position="21"/>
        <end position="42"/>
    </location>
</feature>
<protein>
    <submittedName>
        <fullName evidence="2">Uncharacterized protein</fullName>
    </submittedName>
</protein>
<proteinExistence type="predicted"/>
<keyword evidence="1" id="KW-0812">Transmembrane</keyword>
<evidence type="ECO:0000313" key="2">
    <source>
        <dbReference type="EMBL" id="MPC14522.1"/>
    </source>
</evidence>
<dbReference type="EMBL" id="VSRR010000357">
    <property type="protein sequence ID" value="MPC14522.1"/>
    <property type="molecule type" value="Genomic_DNA"/>
</dbReference>
<accession>A0A5B7CXS6</accession>
<dbReference type="Proteomes" id="UP000324222">
    <property type="component" value="Unassembled WGS sequence"/>
</dbReference>
<gene>
    <name evidence="2" type="ORF">E2C01_007290</name>
</gene>